<sequence length="28" mass="2802">MASSLFLDSRDIAGASSLVVLVSPAPVV</sequence>
<accession>A0A2P2J3E4</accession>
<reference evidence="1" key="1">
    <citation type="submission" date="2018-02" db="EMBL/GenBank/DDBJ databases">
        <title>Rhizophora mucronata_Transcriptome.</title>
        <authorList>
            <person name="Meera S.P."/>
            <person name="Sreeshan A."/>
            <person name="Augustine A."/>
        </authorList>
    </citation>
    <scope>NUCLEOTIDE SEQUENCE</scope>
    <source>
        <tissue evidence="1">Leaf</tissue>
    </source>
</reference>
<dbReference type="EMBL" id="GGEC01007414">
    <property type="protein sequence ID" value="MBW87897.1"/>
    <property type="molecule type" value="Transcribed_RNA"/>
</dbReference>
<proteinExistence type="predicted"/>
<dbReference type="AlphaFoldDB" id="A0A2P2J3E4"/>
<protein>
    <submittedName>
        <fullName evidence="1">Uncharacterized protein</fullName>
    </submittedName>
</protein>
<name>A0A2P2J3E4_RHIMU</name>
<evidence type="ECO:0000313" key="1">
    <source>
        <dbReference type="EMBL" id="MBW87897.1"/>
    </source>
</evidence>
<organism evidence="1">
    <name type="scientific">Rhizophora mucronata</name>
    <name type="common">Asiatic mangrove</name>
    <dbReference type="NCBI Taxonomy" id="61149"/>
    <lineage>
        <taxon>Eukaryota</taxon>
        <taxon>Viridiplantae</taxon>
        <taxon>Streptophyta</taxon>
        <taxon>Embryophyta</taxon>
        <taxon>Tracheophyta</taxon>
        <taxon>Spermatophyta</taxon>
        <taxon>Magnoliopsida</taxon>
        <taxon>eudicotyledons</taxon>
        <taxon>Gunneridae</taxon>
        <taxon>Pentapetalae</taxon>
        <taxon>rosids</taxon>
        <taxon>fabids</taxon>
        <taxon>Malpighiales</taxon>
        <taxon>Rhizophoraceae</taxon>
        <taxon>Rhizophora</taxon>
    </lineage>
</organism>